<reference evidence="2 3" key="1">
    <citation type="journal article" date="2015" name="Genome Biol. Evol.">
        <title>Phylogenomic analyses indicate that early fungi evolved digesting cell walls of algal ancestors of land plants.</title>
        <authorList>
            <person name="Chang Y."/>
            <person name="Wang S."/>
            <person name="Sekimoto S."/>
            <person name="Aerts A.L."/>
            <person name="Choi C."/>
            <person name="Clum A."/>
            <person name="LaButti K.M."/>
            <person name="Lindquist E.A."/>
            <person name="Yee Ngan C."/>
            <person name="Ohm R.A."/>
            <person name="Salamov A.A."/>
            <person name="Grigoriev I.V."/>
            <person name="Spatafora J.W."/>
            <person name="Berbee M.L."/>
        </authorList>
    </citation>
    <scope>NUCLEOTIDE SEQUENCE [LARGE SCALE GENOMIC DNA]</scope>
    <source>
        <strain evidence="2 3">JEL478</strain>
    </source>
</reference>
<keyword evidence="1" id="KW-1133">Transmembrane helix</keyword>
<keyword evidence="3" id="KW-1185">Reference proteome</keyword>
<evidence type="ECO:0000256" key="1">
    <source>
        <dbReference type="SAM" id="Phobius"/>
    </source>
</evidence>
<keyword evidence="1" id="KW-0472">Membrane</keyword>
<feature type="transmembrane region" description="Helical" evidence="1">
    <location>
        <begin position="47"/>
        <end position="68"/>
    </location>
</feature>
<evidence type="ECO:0000313" key="2">
    <source>
        <dbReference type="EMBL" id="KXS21521.1"/>
    </source>
</evidence>
<dbReference type="Proteomes" id="UP000070544">
    <property type="component" value="Unassembled WGS sequence"/>
</dbReference>
<gene>
    <name evidence="2" type="ORF">M427DRAFT_50952</name>
</gene>
<proteinExistence type="predicted"/>
<protein>
    <submittedName>
        <fullName evidence="2">Uncharacterized protein</fullName>
    </submittedName>
</protein>
<name>A0A139AXP4_GONPJ</name>
<sequence length="107" mass="12059">MAPRPTSIPENPPATNVSVTPLNVSHEHHLFNLSLTAEEKAAAAKGFGLGLLELVILVHILALCYWIYRCFRAPTVVGDTKRKSSTTDITDSYDLFQARRSRYRFKR</sequence>
<organism evidence="2 3">
    <name type="scientific">Gonapodya prolifera (strain JEL478)</name>
    <name type="common">Monoblepharis prolifera</name>
    <dbReference type="NCBI Taxonomy" id="1344416"/>
    <lineage>
        <taxon>Eukaryota</taxon>
        <taxon>Fungi</taxon>
        <taxon>Fungi incertae sedis</taxon>
        <taxon>Chytridiomycota</taxon>
        <taxon>Chytridiomycota incertae sedis</taxon>
        <taxon>Monoblepharidomycetes</taxon>
        <taxon>Monoblepharidales</taxon>
        <taxon>Gonapodyaceae</taxon>
        <taxon>Gonapodya</taxon>
    </lineage>
</organism>
<accession>A0A139AXP4</accession>
<dbReference type="EMBL" id="KQ965732">
    <property type="protein sequence ID" value="KXS21521.1"/>
    <property type="molecule type" value="Genomic_DNA"/>
</dbReference>
<evidence type="ECO:0000313" key="3">
    <source>
        <dbReference type="Proteomes" id="UP000070544"/>
    </source>
</evidence>
<keyword evidence="1" id="KW-0812">Transmembrane</keyword>
<dbReference type="AlphaFoldDB" id="A0A139AXP4"/>